<gene>
    <name evidence="9" type="ORF">HGUI_03406</name>
</gene>
<evidence type="ECO:0000256" key="3">
    <source>
        <dbReference type="ARBA" id="ARBA00022692"/>
    </source>
</evidence>
<dbReference type="EMBL" id="FQNF01000086">
    <property type="protein sequence ID" value="SGZ41206.1"/>
    <property type="molecule type" value="Genomic_DNA"/>
</dbReference>
<feature type="transmembrane region" description="Helical" evidence="7">
    <location>
        <begin position="182"/>
        <end position="207"/>
    </location>
</feature>
<evidence type="ECO:0000256" key="1">
    <source>
        <dbReference type="ARBA" id="ARBA00004141"/>
    </source>
</evidence>
<feature type="transmembrane region" description="Helical" evidence="7">
    <location>
        <begin position="219"/>
        <end position="237"/>
    </location>
</feature>
<comment type="similarity">
    <text evidence="2">Belongs to the major facilitator superfamily.</text>
</comment>
<organism evidence="9 10">
    <name type="scientific">Hanseniaspora guilliermondii</name>
    <dbReference type="NCBI Taxonomy" id="56406"/>
    <lineage>
        <taxon>Eukaryota</taxon>
        <taxon>Fungi</taxon>
        <taxon>Dikarya</taxon>
        <taxon>Ascomycota</taxon>
        <taxon>Saccharomycotina</taxon>
        <taxon>Saccharomycetes</taxon>
        <taxon>Saccharomycodales</taxon>
        <taxon>Saccharomycodaceae</taxon>
        <taxon>Hanseniaspora</taxon>
    </lineage>
</organism>
<proteinExistence type="inferred from homology"/>
<keyword evidence="10" id="KW-1185">Reference proteome</keyword>
<sequence length="623" mass="69729">MSKESNSSKNNTIPELINPPIPHDPSTPYKGTNELSNDSKETIKEDMNVLQEYYKGKNFYIVMISLLLVLFVASLDIMIVATTIEKVAERFNDYSKTSWLVSGYSLPTAITCLITARFAYQFTVKLALILGVLLFELGSLISAVSTSMNMLIVGRAISGVGGSLIQNLVFVVVTQITPREKVSLWMAIIGMAFNISSVVGPIVGSAFSDAYEAGWRLCFYINLPIGLSAIVLFMFSYNHDQDNYFEEIAKMPKKLVNFVKGMFSLQNWKKAAKVLLFTYDLIEFASCSIGFVLLFVGLTYGSGELYNWQNYRIVLMLTLGSVFFVFSIIWDWKLFEKMCKKYNQPFTPLLDPVVYKKFGLILVNLCDFAACSGYLCIVIYLIQYYQLVLKQSVMDAGIRTIPMLISSSFMVISCSIFVKKTGRFKIPIMLGAILGTVGCGLLQLSDFKMHADKVIGLTILVGCGMGSQIQTTLIGSQYYIDSDLKDPVLMRKQVINITSFYSAVKLLAMATGSVVSNTFFNTRVYRKVKQNNNLMELHGMTTDEIVVYRLSHHGRIDELGRLLQSAIKGVYYIGLGCFVFNIICSLFITNHRCVYEGTNKDSKDKNAAESSSDEDLEKNPISE</sequence>
<reference evidence="10" key="1">
    <citation type="submission" date="2016-11" db="EMBL/GenBank/DDBJ databases">
        <authorList>
            <person name="Guldener U."/>
        </authorList>
    </citation>
    <scope>NUCLEOTIDE SEQUENCE [LARGE SCALE GENOMIC DNA]</scope>
</reference>
<dbReference type="PROSITE" id="PS50850">
    <property type="entry name" value="MFS"/>
    <property type="match status" value="1"/>
</dbReference>
<dbReference type="InterPro" id="IPR011701">
    <property type="entry name" value="MFS"/>
</dbReference>
<dbReference type="Gene3D" id="1.20.1250.20">
    <property type="entry name" value="MFS general substrate transporter like domains"/>
    <property type="match status" value="1"/>
</dbReference>
<evidence type="ECO:0000256" key="4">
    <source>
        <dbReference type="ARBA" id="ARBA00022989"/>
    </source>
</evidence>
<dbReference type="InterPro" id="IPR036259">
    <property type="entry name" value="MFS_trans_sf"/>
</dbReference>
<dbReference type="AlphaFoldDB" id="A0A1L0FNS1"/>
<evidence type="ECO:0000313" key="10">
    <source>
        <dbReference type="Proteomes" id="UP000183365"/>
    </source>
</evidence>
<dbReference type="SUPFAM" id="SSF103473">
    <property type="entry name" value="MFS general substrate transporter"/>
    <property type="match status" value="1"/>
</dbReference>
<feature type="transmembrane region" description="Helical" evidence="7">
    <location>
        <begin position="454"/>
        <end position="480"/>
    </location>
</feature>
<feature type="transmembrane region" description="Helical" evidence="7">
    <location>
        <begin position="569"/>
        <end position="588"/>
    </location>
</feature>
<dbReference type="GO" id="GO:0022857">
    <property type="term" value="F:transmembrane transporter activity"/>
    <property type="evidence" value="ECO:0007669"/>
    <property type="project" value="InterPro"/>
</dbReference>
<feature type="transmembrane region" description="Helical" evidence="7">
    <location>
        <begin position="126"/>
        <end position="144"/>
    </location>
</feature>
<feature type="compositionally biased region" description="Polar residues" evidence="6">
    <location>
        <begin position="1"/>
        <end position="13"/>
    </location>
</feature>
<evidence type="ECO:0000256" key="6">
    <source>
        <dbReference type="SAM" id="MobiDB-lite"/>
    </source>
</evidence>
<dbReference type="InterPro" id="IPR020846">
    <property type="entry name" value="MFS_dom"/>
</dbReference>
<evidence type="ECO:0000256" key="5">
    <source>
        <dbReference type="ARBA" id="ARBA00023136"/>
    </source>
</evidence>
<evidence type="ECO:0000313" key="9">
    <source>
        <dbReference type="EMBL" id="SGZ41206.1"/>
    </source>
</evidence>
<dbReference type="Proteomes" id="UP000183365">
    <property type="component" value="Unassembled WGS sequence"/>
</dbReference>
<name>A0A1L0FNS1_9ASCO</name>
<keyword evidence="4 7" id="KW-1133">Transmembrane helix</keyword>
<evidence type="ECO:0000259" key="8">
    <source>
        <dbReference type="PROSITE" id="PS50850"/>
    </source>
</evidence>
<feature type="transmembrane region" description="Helical" evidence="7">
    <location>
        <begin position="281"/>
        <end position="301"/>
    </location>
</feature>
<keyword evidence="5 7" id="KW-0472">Membrane</keyword>
<feature type="transmembrane region" description="Helical" evidence="7">
    <location>
        <begin position="401"/>
        <end position="418"/>
    </location>
</feature>
<protein>
    <submittedName>
        <fullName evidence="9">Related to Vacuolar basic amino acid transporter 5</fullName>
    </submittedName>
</protein>
<dbReference type="GO" id="GO:0005886">
    <property type="term" value="C:plasma membrane"/>
    <property type="evidence" value="ECO:0007669"/>
    <property type="project" value="TreeGrafter"/>
</dbReference>
<feature type="region of interest" description="Disordered" evidence="6">
    <location>
        <begin position="1"/>
        <end position="36"/>
    </location>
</feature>
<dbReference type="Pfam" id="PF07690">
    <property type="entry name" value="MFS_1"/>
    <property type="match status" value="1"/>
</dbReference>
<keyword evidence="3 7" id="KW-0812">Transmembrane</keyword>
<feature type="region of interest" description="Disordered" evidence="6">
    <location>
        <begin position="599"/>
        <end position="623"/>
    </location>
</feature>
<comment type="subcellular location">
    <subcellularLocation>
        <location evidence="1">Membrane</location>
        <topology evidence="1">Multi-pass membrane protein</topology>
    </subcellularLocation>
</comment>
<feature type="domain" description="Major facilitator superfamily (MFS) profile" evidence="8">
    <location>
        <begin position="62"/>
        <end position="593"/>
    </location>
</feature>
<evidence type="ECO:0000256" key="7">
    <source>
        <dbReference type="SAM" id="Phobius"/>
    </source>
</evidence>
<accession>A0A1L0FNS1</accession>
<dbReference type="Gene3D" id="1.20.1720.10">
    <property type="entry name" value="Multidrug resistance protein D"/>
    <property type="match status" value="1"/>
</dbReference>
<feature type="transmembrane region" description="Helical" evidence="7">
    <location>
        <begin position="59"/>
        <end position="79"/>
    </location>
</feature>
<dbReference type="OrthoDB" id="10021397at2759"/>
<feature type="transmembrane region" description="Helical" evidence="7">
    <location>
        <begin position="156"/>
        <end position="176"/>
    </location>
</feature>
<dbReference type="PANTHER" id="PTHR23501:SF198">
    <property type="entry name" value="AZOLE RESISTANCE PROTEIN 1-RELATED"/>
    <property type="match status" value="1"/>
</dbReference>
<feature type="transmembrane region" description="Helical" evidence="7">
    <location>
        <begin position="313"/>
        <end position="330"/>
    </location>
</feature>
<dbReference type="VEuPathDB" id="FungiDB:HGUI_03406"/>
<feature type="transmembrane region" description="Helical" evidence="7">
    <location>
        <begin position="99"/>
        <end position="120"/>
    </location>
</feature>
<evidence type="ECO:0000256" key="2">
    <source>
        <dbReference type="ARBA" id="ARBA00008335"/>
    </source>
</evidence>
<feature type="transmembrane region" description="Helical" evidence="7">
    <location>
        <begin position="358"/>
        <end position="381"/>
    </location>
</feature>
<feature type="transmembrane region" description="Helical" evidence="7">
    <location>
        <begin position="424"/>
        <end position="442"/>
    </location>
</feature>
<dbReference type="PANTHER" id="PTHR23501">
    <property type="entry name" value="MAJOR FACILITATOR SUPERFAMILY"/>
    <property type="match status" value="1"/>
</dbReference>
<feature type="transmembrane region" description="Helical" evidence="7">
    <location>
        <begin position="500"/>
        <end position="520"/>
    </location>
</feature>